<gene>
    <name evidence="2" type="ORF">GCM10009863_14720</name>
</gene>
<dbReference type="Gene3D" id="1.10.260.40">
    <property type="entry name" value="lambda repressor-like DNA-binding domains"/>
    <property type="match status" value="1"/>
</dbReference>
<protein>
    <submittedName>
        <fullName evidence="2">Helix-turn-helix transcriptional regulator</fullName>
    </submittedName>
</protein>
<dbReference type="Pfam" id="PF13560">
    <property type="entry name" value="HTH_31"/>
    <property type="match status" value="1"/>
</dbReference>
<dbReference type="InterPro" id="IPR001387">
    <property type="entry name" value="Cro/C1-type_HTH"/>
</dbReference>
<dbReference type="PROSITE" id="PS50943">
    <property type="entry name" value="HTH_CROC1"/>
    <property type="match status" value="1"/>
</dbReference>
<dbReference type="RefSeq" id="WP_344563380.1">
    <property type="nucleotide sequence ID" value="NZ_BAAARJ010000004.1"/>
</dbReference>
<sequence length="294" mass="32339">MADASGSTVPRRRLGRHLKELREAAGLTQKAAGRAMELSETTVWRIETGKAPLKRHDVEAMCRTYKASEETTNALVGLASESKSKGWWHSYGDIIPAGFDVYIGLEEAASELFTYEAELIPGLLQVEDYAETLIRLHNPDATEAEIARRVTLRVERQSLLSRVPTPPNLHVALAEAVLHRPIGGHEVMTRQLAHLVYVSEMPNVSIRVVPYAAGAHAGLLTKAFMLLRFPSNGDRAPGEPPTVYTDGYTGSLYLDKPHEIASYEHAISGIWQAAHSDQDSLALISEMAGRHERA</sequence>
<dbReference type="SUPFAM" id="SSF47413">
    <property type="entry name" value="lambda repressor-like DNA-binding domains"/>
    <property type="match status" value="1"/>
</dbReference>
<name>A0ABN3PVX0_9ACTN</name>
<evidence type="ECO:0000313" key="3">
    <source>
        <dbReference type="Proteomes" id="UP001501447"/>
    </source>
</evidence>
<comment type="caution">
    <text evidence="2">The sequence shown here is derived from an EMBL/GenBank/DDBJ whole genome shotgun (WGS) entry which is preliminary data.</text>
</comment>
<feature type="domain" description="HTH cro/C1-type" evidence="1">
    <location>
        <begin position="18"/>
        <end position="72"/>
    </location>
</feature>
<reference evidence="2 3" key="1">
    <citation type="journal article" date="2019" name="Int. J. Syst. Evol. Microbiol.">
        <title>The Global Catalogue of Microorganisms (GCM) 10K type strain sequencing project: providing services to taxonomists for standard genome sequencing and annotation.</title>
        <authorList>
            <consortium name="The Broad Institute Genomics Platform"/>
            <consortium name="The Broad Institute Genome Sequencing Center for Infectious Disease"/>
            <person name="Wu L."/>
            <person name="Ma J."/>
        </authorList>
    </citation>
    <scope>NUCLEOTIDE SEQUENCE [LARGE SCALE GENOMIC DNA]</scope>
    <source>
        <strain evidence="2 3">JCM 16373</strain>
    </source>
</reference>
<keyword evidence="3" id="KW-1185">Reference proteome</keyword>
<dbReference type="SMART" id="SM00530">
    <property type="entry name" value="HTH_XRE"/>
    <property type="match status" value="1"/>
</dbReference>
<dbReference type="Proteomes" id="UP001501447">
    <property type="component" value="Unassembled WGS sequence"/>
</dbReference>
<dbReference type="InterPro" id="IPR010982">
    <property type="entry name" value="Lambda_DNA-bd_dom_sf"/>
</dbReference>
<dbReference type="EMBL" id="BAAARJ010000004">
    <property type="protein sequence ID" value="GAA2602422.1"/>
    <property type="molecule type" value="Genomic_DNA"/>
</dbReference>
<organism evidence="2 3">
    <name type="scientific">Streptomyces axinellae</name>
    <dbReference type="NCBI Taxonomy" id="552788"/>
    <lineage>
        <taxon>Bacteria</taxon>
        <taxon>Bacillati</taxon>
        <taxon>Actinomycetota</taxon>
        <taxon>Actinomycetes</taxon>
        <taxon>Kitasatosporales</taxon>
        <taxon>Streptomycetaceae</taxon>
        <taxon>Streptomyces</taxon>
    </lineage>
</organism>
<proteinExistence type="predicted"/>
<evidence type="ECO:0000259" key="1">
    <source>
        <dbReference type="PROSITE" id="PS50943"/>
    </source>
</evidence>
<dbReference type="InterPro" id="IPR043917">
    <property type="entry name" value="DUF5753"/>
</dbReference>
<accession>A0ABN3PVX0</accession>
<dbReference type="Pfam" id="PF19054">
    <property type="entry name" value="DUF5753"/>
    <property type="match status" value="1"/>
</dbReference>
<dbReference type="CDD" id="cd00093">
    <property type="entry name" value="HTH_XRE"/>
    <property type="match status" value="1"/>
</dbReference>
<evidence type="ECO:0000313" key="2">
    <source>
        <dbReference type="EMBL" id="GAA2602422.1"/>
    </source>
</evidence>